<reference evidence="1 2" key="1">
    <citation type="submission" date="2021-01" db="EMBL/GenBank/DDBJ databases">
        <title>Draft Genome Sequence and Polyhydroxyalkanoate Biosynthetic Potential of Jeongeupia naejangsanensis Type Strain DSM 24253.</title>
        <authorList>
            <person name="Turrini P."/>
            <person name="Artuso I."/>
            <person name="Lugli G.A."/>
            <person name="Frangipani E."/>
            <person name="Ventura M."/>
            <person name="Visca P."/>
        </authorList>
    </citation>
    <scope>NUCLEOTIDE SEQUENCE [LARGE SCALE GENOMIC DNA]</scope>
    <source>
        <strain evidence="1 2">DSM 24253</strain>
    </source>
</reference>
<dbReference type="Proteomes" id="UP000809431">
    <property type="component" value="Unassembled WGS sequence"/>
</dbReference>
<evidence type="ECO:0000313" key="1">
    <source>
        <dbReference type="EMBL" id="MBM3117051.1"/>
    </source>
</evidence>
<proteinExistence type="predicted"/>
<keyword evidence="2" id="KW-1185">Reference proteome</keyword>
<evidence type="ECO:0000313" key="2">
    <source>
        <dbReference type="Proteomes" id="UP000809431"/>
    </source>
</evidence>
<dbReference type="RefSeq" id="WP_203539281.1">
    <property type="nucleotide sequence ID" value="NZ_JAESND010000008.1"/>
</dbReference>
<dbReference type="EMBL" id="JAESND010000008">
    <property type="protein sequence ID" value="MBM3117051.1"/>
    <property type="molecule type" value="Genomic_DNA"/>
</dbReference>
<gene>
    <name evidence="1" type="ORF">JMJ54_14540</name>
</gene>
<protein>
    <submittedName>
        <fullName evidence="1">Uncharacterized protein</fullName>
    </submittedName>
</protein>
<sequence length="631" mass="69835">MFEAFATSRFVTEENTPLYRNFLPEASFLKFEACRLRNASIAWINFDLMTELGIAIQTTADIDALKTALLESFAYMIPNERDDPAAFDLNDRREFLAERYGDFGEQCNGGGVRCGLNGHFQSKGIGRSLLVGRQMDFWHTHGGATIEEGIREAIWSEVFNQELPFGAVRILAVIATGKSTAFDYGLLRKEGQTEPPGGLMIRQANLRPAHYQRAPFYKPQKELGAHFVHDAVRTEQAMAMMSKALSVPDEAPFDEVIGALRATSEKFAKQVAYSRMLRLAHGSLTQGNIELGGKYIDFGTSSALSGYGNPILSRGFPAIWHEAQQLAGNVTSLVFYANKYLNPDITTDVPAMSLEVERNYSKHYDQGIVQASLVIAGFPLSVLVENEQSTELGNLIVALARDGTLDDEPLGAIPDSLGGCDITGFLKLAASQGEALAVDQCASDVQKYHAIERLVELYREVFAGAKTVMSSMGIAEPAFKRLLAGRIDQFAADLSALYRDRLQGNINELIDTHPVGDELLSAMTAFVSGVLDQTIRTRAFWSEFEYCRQFVTLVPGLAYRAEIYSAPGSRDIFRYVLSDGYFPKDCLNDNFQLRHGNQIVHPVRVGKHWVADFEVPIVLEALLVEVPQFST</sequence>
<comment type="caution">
    <text evidence="1">The sequence shown here is derived from an EMBL/GenBank/DDBJ whole genome shotgun (WGS) entry which is preliminary data.</text>
</comment>
<accession>A0ABS2BQ30</accession>
<organism evidence="1 2">
    <name type="scientific">Jeongeupia naejangsanensis</name>
    <dbReference type="NCBI Taxonomy" id="613195"/>
    <lineage>
        <taxon>Bacteria</taxon>
        <taxon>Pseudomonadati</taxon>
        <taxon>Pseudomonadota</taxon>
        <taxon>Betaproteobacteria</taxon>
        <taxon>Neisseriales</taxon>
        <taxon>Chitinibacteraceae</taxon>
        <taxon>Jeongeupia</taxon>
    </lineage>
</organism>
<name>A0ABS2BQ30_9NEIS</name>